<evidence type="ECO:0000256" key="1">
    <source>
        <dbReference type="SAM" id="SignalP"/>
    </source>
</evidence>
<dbReference type="EMBL" id="LJXT01000064">
    <property type="protein sequence ID" value="KPQ14448.1"/>
    <property type="molecule type" value="Genomic_DNA"/>
</dbReference>
<feature type="chain" id="PRO_5006145306" evidence="1">
    <location>
        <begin position="23"/>
        <end position="242"/>
    </location>
</feature>
<evidence type="ECO:0000313" key="3">
    <source>
        <dbReference type="Proteomes" id="UP000050421"/>
    </source>
</evidence>
<keyword evidence="1" id="KW-0732">Signal</keyword>
<organism evidence="2 3">
    <name type="scientific">Algoriphagus marincola HL-49</name>
    <dbReference type="NCBI Taxonomy" id="1305737"/>
    <lineage>
        <taxon>Bacteria</taxon>
        <taxon>Pseudomonadati</taxon>
        <taxon>Bacteroidota</taxon>
        <taxon>Cytophagia</taxon>
        <taxon>Cytophagales</taxon>
        <taxon>Cyclobacteriaceae</taxon>
        <taxon>Algoriphagus</taxon>
    </lineage>
</organism>
<keyword evidence="2" id="KW-0449">Lipoprotein</keyword>
<accession>A0A0P7XFD2</accession>
<dbReference type="PROSITE" id="PS51257">
    <property type="entry name" value="PROKAR_LIPOPROTEIN"/>
    <property type="match status" value="1"/>
</dbReference>
<comment type="caution">
    <text evidence="2">The sequence shown here is derived from an EMBL/GenBank/DDBJ whole genome shotgun (WGS) entry which is preliminary data.</text>
</comment>
<dbReference type="Proteomes" id="UP000050421">
    <property type="component" value="Unassembled WGS sequence"/>
</dbReference>
<name>A0A0P7XFD2_9BACT</name>
<dbReference type="Gene3D" id="2.60.120.10">
    <property type="entry name" value="Jelly Rolls"/>
    <property type="match status" value="2"/>
</dbReference>
<dbReference type="InterPro" id="IPR014710">
    <property type="entry name" value="RmlC-like_jellyroll"/>
</dbReference>
<evidence type="ECO:0000313" key="2">
    <source>
        <dbReference type="EMBL" id="KPQ14448.1"/>
    </source>
</evidence>
<dbReference type="OrthoDB" id="785995at2"/>
<dbReference type="STRING" id="1305737.GCA_000526355_01546"/>
<protein>
    <submittedName>
        <fullName evidence="2">Lipoprotein</fullName>
    </submittedName>
</protein>
<sequence>MKKSIYHQLGVLALALSVAACGNQNTSTSENVSEEVKETMELGHELVFENDFAKVMKVSLSPEASQPSHKGEDRIIYSLNDYTIEWEEQGENLGEKSWKKGDVHFHKAGDHAVKNKGTTTAEWLVFTKKKAELPDCDENSVDNDVHSVSSEYTEVLIENDLFKVTEVNLPQGASIPIHAGINRMIYSVSDYQIAYESDKEGKSNKKFSAGEIHWHDACQHALENIGETEAKFIVISFKRVGS</sequence>
<feature type="signal peptide" evidence="1">
    <location>
        <begin position="1"/>
        <end position="22"/>
    </location>
</feature>
<dbReference type="AlphaFoldDB" id="A0A0P7XFD2"/>
<proteinExistence type="predicted"/>
<reference evidence="2 3" key="1">
    <citation type="submission" date="2015-09" db="EMBL/GenBank/DDBJ databases">
        <title>Identification and resolution of microdiversity through metagenomic sequencing of parallel consortia.</title>
        <authorList>
            <person name="Nelson W.C."/>
            <person name="Romine M.F."/>
            <person name="Lindemann S.R."/>
        </authorList>
    </citation>
    <scope>NUCLEOTIDE SEQUENCE [LARGE SCALE GENOMIC DNA]</scope>
    <source>
        <strain evidence="2">HL-49</strain>
    </source>
</reference>
<dbReference type="PATRIC" id="fig|1305737.6.peg.2752"/>
<gene>
    <name evidence="2" type="ORF">HLUCCX10_10640</name>
</gene>